<dbReference type="EMBL" id="WITJ01000006">
    <property type="protein sequence ID" value="MQW39322.1"/>
    <property type="molecule type" value="Genomic_DNA"/>
</dbReference>
<dbReference type="SUPFAM" id="SSF101960">
    <property type="entry name" value="Stabilizer of iron transporter SufD"/>
    <property type="match status" value="1"/>
</dbReference>
<dbReference type="InterPro" id="IPR000825">
    <property type="entry name" value="SUF_FeS_clus_asmbl_SufBD_core"/>
</dbReference>
<evidence type="ECO:0000313" key="4">
    <source>
        <dbReference type="EMBL" id="MQW39322.1"/>
    </source>
</evidence>
<sequence length="418" mass="45842">MNEEILKFSQAHAEPVWLKERRLNAAQIFETSNVPFIEKVRLDRFKLDELKIAESEVSSNVPSFTEVSDHPVLAQVGSQTVFEQLTPELSEKGVIFTDFSQALTEIPEVMETYFSSLVTADENKLTALNVAAFNSGAVLVVPDHVEVKVPLESLFYQDRSSDVPFYKHILIVVGKNSKVDYLERFQSLGDGNQQVKANIVVEVIAKDGAQVKFSAIDELGENVTGFITRRGLIGENASIDWSIGVMNDGDIVADFDSELRGQASHSNIKAVGISTGKQIQAINTRVTNYGKNSVGHILQNGVILDRGTLTFNGIGHIIHGASGADAQQESRVLMLTDKGRGDANPILLIDENDVTAGHAASVGQVDEEDLFYMQSRGIDEETAKKLVIRGFLGAVVTEIPIKAVQKEFIETIDRKLDI</sequence>
<dbReference type="InterPro" id="IPR011542">
    <property type="entry name" value="SUF_FeS_clus_asmbl_SufD"/>
</dbReference>
<keyword evidence="5" id="KW-1185">Reference proteome</keyword>
<comment type="similarity">
    <text evidence="1">Belongs to the iron-sulfur cluster assembly SufBD family.</text>
</comment>
<dbReference type="InterPro" id="IPR045595">
    <property type="entry name" value="SufBD_N"/>
</dbReference>
<evidence type="ECO:0000259" key="2">
    <source>
        <dbReference type="Pfam" id="PF01458"/>
    </source>
</evidence>
<name>A0A7X2D1B5_9LACT</name>
<gene>
    <name evidence="4" type="primary">sufD</name>
    <name evidence="4" type="ORF">GHI93_05130</name>
</gene>
<accession>A0A7X2D1B5</accession>
<dbReference type="PANTHER" id="PTHR30508">
    <property type="entry name" value="FES CLUSTER ASSEMBLY PROTEIN SUF"/>
    <property type="match status" value="1"/>
</dbReference>
<evidence type="ECO:0000259" key="3">
    <source>
        <dbReference type="Pfam" id="PF19295"/>
    </source>
</evidence>
<dbReference type="OrthoDB" id="9803529at2"/>
<feature type="domain" description="SUF system FeS cluster assembly SufBD core" evidence="2">
    <location>
        <begin position="161"/>
        <end position="391"/>
    </location>
</feature>
<dbReference type="PANTHER" id="PTHR30508:SF1">
    <property type="entry name" value="UPF0051 PROTEIN ABCI8, CHLOROPLASTIC-RELATED"/>
    <property type="match status" value="1"/>
</dbReference>
<proteinExistence type="inferred from homology"/>
<protein>
    <submittedName>
        <fullName evidence="4">Fe-S cluster assembly protein SufD</fullName>
    </submittedName>
</protein>
<feature type="domain" description="SUF system FeS cluster assembly SufBD N-terminal" evidence="3">
    <location>
        <begin position="88"/>
        <end position="151"/>
    </location>
</feature>
<evidence type="ECO:0000256" key="1">
    <source>
        <dbReference type="ARBA" id="ARBA00043967"/>
    </source>
</evidence>
<dbReference type="GO" id="GO:0016226">
    <property type="term" value="P:iron-sulfur cluster assembly"/>
    <property type="evidence" value="ECO:0007669"/>
    <property type="project" value="InterPro"/>
</dbReference>
<dbReference type="AlphaFoldDB" id="A0A7X2D1B5"/>
<dbReference type="Pfam" id="PF19295">
    <property type="entry name" value="SufBD_N"/>
    <property type="match status" value="1"/>
</dbReference>
<dbReference type="InterPro" id="IPR055346">
    <property type="entry name" value="Fe-S_cluster_assembly_SufBD"/>
</dbReference>
<dbReference type="Pfam" id="PF01458">
    <property type="entry name" value="SUFBD_core"/>
    <property type="match status" value="1"/>
</dbReference>
<reference evidence="4 5" key="1">
    <citation type="submission" date="2019-10" db="EMBL/GenBank/DDBJ databases">
        <authorList>
            <person name="Dong K."/>
        </authorList>
    </citation>
    <scope>NUCLEOTIDE SEQUENCE [LARGE SCALE GENOMIC DNA]</scope>
    <source>
        <strain evidence="4 5">DSM 28960</strain>
    </source>
</reference>
<dbReference type="InterPro" id="IPR037284">
    <property type="entry name" value="SUF_FeS_clus_asmbl_SufBD_sf"/>
</dbReference>
<organism evidence="4 5">
    <name type="scientific">Lactococcus hircilactis</name>
    <dbReference type="NCBI Taxonomy" id="1494462"/>
    <lineage>
        <taxon>Bacteria</taxon>
        <taxon>Bacillati</taxon>
        <taxon>Bacillota</taxon>
        <taxon>Bacilli</taxon>
        <taxon>Lactobacillales</taxon>
        <taxon>Streptococcaceae</taxon>
        <taxon>Lactococcus</taxon>
    </lineage>
</organism>
<dbReference type="NCBIfam" id="TIGR01981">
    <property type="entry name" value="sufD"/>
    <property type="match status" value="1"/>
</dbReference>
<dbReference type="RefSeq" id="WP_153496002.1">
    <property type="nucleotide sequence ID" value="NZ_CBCRWP010000003.1"/>
</dbReference>
<evidence type="ECO:0000313" key="5">
    <source>
        <dbReference type="Proteomes" id="UP000439550"/>
    </source>
</evidence>
<comment type="caution">
    <text evidence="4">The sequence shown here is derived from an EMBL/GenBank/DDBJ whole genome shotgun (WGS) entry which is preliminary data.</text>
</comment>
<dbReference type="Proteomes" id="UP000439550">
    <property type="component" value="Unassembled WGS sequence"/>
</dbReference>